<name>A0A0D6PHU9_9PROT</name>
<proteinExistence type="predicted"/>
<dbReference type="RefSeq" id="WP_199444692.1">
    <property type="nucleotide sequence ID" value="NZ_BANC01000045.1"/>
</dbReference>
<gene>
    <name evidence="1" type="ORF">Aam_046_050</name>
</gene>
<sequence>MPDNHTITDEINAVMTDPAASGWIKAALEGALHRDPVDAMNDAEFLLAVLTRRLNNILHQDVLSSQDS</sequence>
<reference evidence="1 2" key="1">
    <citation type="submission" date="2012-11" db="EMBL/GenBank/DDBJ databases">
        <title>Whole genome sequence of Acidocella aminolytica 101 = DSM 11237.</title>
        <authorList>
            <person name="Azuma Y."/>
            <person name="Higashiura N."/>
            <person name="Hirakawa H."/>
            <person name="Matsushita K."/>
        </authorList>
    </citation>
    <scope>NUCLEOTIDE SEQUENCE [LARGE SCALE GENOMIC DNA]</scope>
    <source>
        <strain evidence="2">101 / DSM 11237</strain>
    </source>
</reference>
<dbReference type="EMBL" id="BANC01000045">
    <property type="protein sequence ID" value="GAN80409.1"/>
    <property type="molecule type" value="Genomic_DNA"/>
</dbReference>
<organism evidence="1 2">
    <name type="scientific">Acidocella aminolytica 101 = DSM 11237</name>
    <dbReference type="NCBI Taxonomy" id="1120923"/>
    <lineage>
        <taxon>Bacteria</taxon>
        <taxon>Pseudomonadati</taxon>
        <taxon>Pseudomonadota</taxon>
        <taxon>Alphaproteobacteria</taxon>
        <taxon>Acetobacterales</taxon>
        <taxon>Acidocellaceae</taxon>
        <taxon>Acidocella</taxon>
    </lineage>
</organism>
<keyword evidence="2" id="KW-1185">Reference proteome</keyword>
<dbReference type="STRING" id="1120923.SAMN02746095_03306"/>
<evidence type="ECO:0000313" key="2">
    <source>
        <dbReference type="Proteomes" id="UP000032668"/>
    </source>
</evidence>
<evidence type="ECO:0000313" key="1">
    <source>
        <dbReference type="EMBL" id="GAN80409.1"/>
    </source>
</evidence>
<accession>A0A0D6PHU9</accession>
<protein>
    <submittedName>
        <fullName evidence="1">Uncharacterized protein</fullName>
    </submittedName>
</protein>
<dbReference type="Proteomes" id="UP000032668">
    <property type="component" value="Unassembled WGS sequence"/>
</dbReference>
<comment type="caution">
    <text evidence="1">The sequence shown here is derived from an EMBL/GenBank/DDBJ whole genome shotgun (WGS) entry which is preliminary data.</text>
</comment>
<dbReference type="AlphaFoldDB" id="A0A0D6PHU9"/>